<accession>A0A8K0GKD0</accession>
<evidence type="ECO:0000313" key="2">
    <source>
        <dbReference type="EMBL" id="KAF2904842.1"/>
    </source>
</evidence>
<dbReference type="PANTHER" id="PTHR37162:SF1">
    <property type="entry name" value="BED-TYPE DOMAIN-CONTAINING PROTEIN"/>
    <property type="match status" value="1"/>
</dbReference>
<evidence type="ECO:0000256" key="1">
    <source>
        <dbReference type="SAM" id="MobiDB-lite"/>
    </source>
</evidence>
<gene>
    <name evidence="2" type="ORF">ILUMI_01334</name>
</gene>
<dbReference type="Proteomes" id="UP000801492">
    <property type="component" value="Unassembled WGS sequence"/>
</dbReference>
<name>A0A8K0GKD0_IGNLU</name>
<comment type="caution">
    <text evidence="2">The sequence shown here is derived from an EMBL/GenBank/DDBJ whole genome shotgun (WGS) entry which is preliminary data.</text>
</comment>
<feature type="region of interest" description="Disordered" evidence="1">
    <location>
        <begin position="14"/>
        <end position="50"/>
    </location>
</feature>
<sequence>MERFLIALPESCTNKEKDIASSSKESEAEEKEIIKKGEETQRTRSESNEEDIVLPKKRKIYKQKWLQNVNGSNYCQVCMTFIEGESFYIKRQSLTKAHKKTESCQKQQKVKETELKMSAYLCEKNLPFLLADSFPQLCADMFPDSEIALSLKIKSKKATQLTVGTLAPYAIAKLVSDLKTTPFSIMRDESTDISTKKSLVVIVRYWYNDYVKDRFFDLLEVDDCTAKGLFNVIKKKLDTFE</sequence>
<feature type="compositionally biased region" description="Basic and acidic residues" evidence="1">
    <location>
        <begin position="31"/>
        <end position="47"/>
    </location>
</feature>
<keyword evidence="3" id="KW-1185">Reference proteome</keyword>
<dbReference type="AlphaFoldDB" id="A0A8K0GKD0"/>
<protein>
    <submittedName>
        <fullName evidence="2">Uncharacterized protein</fullName>
    </submittedName>
</protein>
<reference evidence="2" key="1">
    <citation type="submission" date="2019-08" db="EMBL/GenBank/DDBJ databases">
        <title>The genome of the North American firefly Photinus pyralis.</title>
        <authorList>
            <consortium name="Photinus pyralis genome working group"/>
            <person name="Fallon T.R."/>
            <person name="Sander Lower S.E."/>
            <person name="Weng J.-K."/>
        </authorList>
    </citation>
    <scope>NUCLEOTIDE SEQUENCE</scope>
    <source>
        <strain evidence="2">TRF0915ILg1</strain>
        <tissue evidence="2">Whole body</tissue>
    </source>
</reference>
<dbReference type="EMBL" id="VTPC01000665">
    <property type="protein sequence ID" value="KAF2904842.1"/>
    <property type="molecule type" value="Genomic_DNA"/>
</dbReference>
<dbReference type="PANTHER" id="PTHR37162">
    <property type="entry name" value="HAT FAMILY DIMERISATION DOMAINCONTAINING PROTEIN-RELATED"/>
    <property type="match status" value="1"/>
</dbReference>
<proteinExistence type="predicted"/>
<organism evidence="2 3">
    <name type="scientific">Ignelater luminosus</name>
    <name type="common">Cucubano</name>
    <name type="synonym">Pyrophorus luminosus</name>
    <dbReference type="NCBI Taxonomy" id="2038154"/>
    <lineage>
        <taxon>Eukaryota</taxon>
        <taxon>Metazoa</taxon>
        <taxon>Ecdysozoa</taxon>
        <taxon>Arthropoda</taxon>
        <taxon>Hexapoda</taxon>
        <taxon>Insecta</taxon>
        <taxon>Pterygota</taxon>
        <taxon>Neoptera</taxon>
        <taxon>Endopterygota</taxon>
        <taxon>Coleoptera</taxon>
        <taxon>Polyphaga</taxon>
        <taxon>Elateriformia</taxon>
        <taxon>Elateroidea</taxon>
        <taxon>Elateridae</taxon>
        <taxon>Agrypninae</taxon>
        <taxon>Pyrophorini</taxon>
        <taxon>Ignelater</taxon>
    </lineage>
</organism>
<dbReference type="OrthoDB" id="6780714at2759"/>
<evidence type="ECO:0000313" key="3">
    <source>
        <dbReference type="Proteomes" id="UP000801492"/>
    </source>
</evidence>